<dbReference type="Gene3D" id="3.30.565.10">
    <property type="entry name" value="Histidine kinase-like ATPase, C-terminal domain"/>
    <property type="match status" value="1"/>
</dbReference>
<keyword evidence="4" id="KW-1003">Cell membrane</keyword>
<keyword evidence="5" id="KW-0597">Phosphoprotein</keyword>
<evidence type="ECO:0000256" key="5">
    <source>
        <dbReference type="ARBA" id="ARBA00022553"/>
    </source>
</evidence>
<evidence type="ECO:0000259" key="12">
    <source>
        <dbReference type="PROSITE" id="PS50109"/>
    </source>
</evidence>
<dbReference type="GO" id="GO:0005524">
    <property type="term" value="F:ATP binding"/>
    <property type="evidence" value="ECO:0007669"/>
    <property type="project" value="UniProtKB-KW"/>
</dbReference>
<dbReference type="PRINTS" id="PR00344">
    <property type="entry name" value="BCTRLSENSOR"/>
</dbReference>
<evidence type="ECO:0000256" key="9">
    <source>
        <dbReference type="ARBA" id="ARBA00022840"/>
    </source>
</evidence>
<sequence>KEVNAREQIGKLAKNLEQANIHLKELDKLKSEFVSFATHQIRAPLTAIKGYISLIQEGSYGDVSEKVRGALDKIYQSSNGLALVVGDYLNISRIEIGTMKYNFLKSDFEKLVSEILEELKPTVKKTGLKFIVNIDDSKKYKANIDISKMKQVIINLIDNAVKYTKKGSVTISLSKDEKRNKLLLQISDTGIGISKESMQKLFSKFVRAKNASDTNTQGTGLGLYLAKQMMLAHKGGKLWAESEGEGKGSTFFVELNSI</sequence>
<name>A0A2M6WVE3_9BACT</name>
<dbReference type="InterPro" id="IPR036097">
    <property type="entry name" value="HisK_dim/P_sf"/>
</dbReference>
<comment type="subcellular location">
    <subcellularLocation>
        <location evidence="2">Cell membrane</location>
    </subcellularLocation>
</comment>
<evidence type="ECO:0000256" key="11">
    <source>
        <dbReference type="ARBA" id="ARBA00023136"/>
    </source>
</evidence>
<keyword evidence="11" id="KW-0472">Membrane</keyword>
<dbReference type="GO" id="GO:0005886">
    <property type="term" value="C:plasma membrane"/>
    <property type="evidence" value="ECO:0007669"/>
    <property type="project" value="UniProtKB-SubCell"/>
</dbReference>
<dbReference type="InterPro" id="IPR036890">
    <property type="entry name" value="HATPase_C_sf"/>
</dbReference>
<evidence type="ECO:0000256" key="1">
    <source>
        <dbReference type="ARBA" id="ARBA00000085"/>
    </source>
</evidence>
<keyword evidence="7" id="KW-0547">Nucleotide-binding</keyword>
<evidence type="ECO:0000313" key="14">
    <source>
        <dbReference type="Proteomes" id="UP000230481"/>
    </source>
</evidence>
<evidence type="ECO:0000256" key="6">
    <source>
        <dbReference type="ARBA" id="ARBA00022679"/>
    </source>
</evidence>
<evidence type="ECO:0000256" key="2">
    <source>
        <dbReference type="ARBA" id="ARBA00004236"/>
    </source>
</evidence>
<proteinExistence type="predicted"/>
<evidence type="ECO:0000256" key="3">
    <source>
        <dbReference type="ARBA" id="ARBA00012438"/>
    </source>
</evidence>
<gene>
    <name evidence="13" type="ORF">COT82_01700</name>
</gene>
<dbReference type="Proteomes" id="UP000230481">
    <property type="component" value="Unassembled WGS sequence"/>
</dbReference>
<dbReference type="PROSITE" id="PS50109">
    <property type="entry name" value="HIS_KIN"/>
    <property type="match status" value="1"/>
</dbReference>
<dbReference type="SUPFAM" id="SSF55874">
    <property type="entry name" value="ATPase domain of HSP90 chaperone/DNA topoisomerase II/histidine kinase"/>
    <property type="match status" value="1"/>
</dbReference>
<dbReference type="Pfam" id="PF00512">
    <property type="entry name" value="HisKA"/>
    <property type="match status" value="1"/>
</dbReference>
<dbReference type="EMBL" id="PFAA01000031">
    <property type="protein sequence ID" value="PIT96742.1"/>
    <property type="molecule type" value="Genomic_DNA"/>
</dbReference>
<accession>A0A2M6WVE3</accession>
<dbReference type="InterPro" id="IPR004358">
    <property type="entry name" value="Sig_transdc_His_kin-like_C"/>
</dbReference>
<dbReference type="FunFam" id="3.30.565.10:FF:000023">
    <property type="entry name" value="PAS domain-containing sensor histidine kinase"/>
    <property type="match status" value="1"/>
</dbReference>
<dbReference type="InterPro" id="IPR003594">
    <property type="entry name" value="HATPase_dom"/>
</dbReference>
<evidence type="ECO:0000256" key="4">
    <source>
        <dbReference type="ARBA" id="ARBA00022475"/>
    </source>
</evidence>
<dbReference type="AlphaFoldDB" id="A0A2M6WVE3"/>
<reference evidence="14" key="1">
    <citation type="submission" date="2017-09" db="EMBL/GenBank/DDBJ databases">
        <title>Depth-based differentiation of microbial function through sediment-hosted aquifers and enrichment of novel symbionts in the deep terrestrial subsurface.</title>
        <authorList>
            <person name="Probst A.J."/>
            <person name="Ladd B."/>
            <person name="Jarett J.K."/>
            <person name="Geller-Mcgrath D.E."/>
            <person name="Sieber C.M.K."/>
            <person name="Emerson J.B."/>
            <person name="Anantharaman K."/>
            <person name="Thomas B.C."/>
            <person name="Malmstrom R."/>
            <person name="Stieglmeier M."/>
            <person name="Klingl A."/>
            <person name="Woyke T."/>
            <person name="Ryan C.M."/>
            <person name="Banfield J.F."/>
        </authorList>
    </citation>
    <scope>NUCLEOTIDE SEQUENCE [LARGE SCALE GENOMIC DNA]</scope>
</reference>
<keyword evidence="8" id="KW-0418">Kinase</keyword>
<dbReference type="PANTHER" id="PTHR43547:SF2">
    <property type="entry name" value="HYBRID SIGNAL TRANSDUCTION HISTIDINE KINASE C"/>
    <property type="match status" value="1"/>
</dbReference>
<dbReference type="InterPro" id="IPR005467">
    <property type="entry name" value="His_kinase_dom"/>
</dbReference>
<evidence type="ECO:0000313" key="13">
    <source>
        <dbReference type="EMBL" id="PIT96742.1"/>
    </source>
</evidence>
<keyword evidence="10" id="KW-0902">Two-component regulatory system</keyword>
<dbReference type="Gene3D" id="1.10.287.130">
    <property type="match status" value="1"/>
</dbReference>
<organism evidence="13 14">
    <name type="scientific">Candidatus Campbellbacteria bacterium CG10_big_fil_rev_8_21_14_0_10_35_52</name>
    <dbReference type="NCBI Taxonomy" id="1974527"/>
    <lineage>
        <taxon>Bacteria</taxon>
        <taxon>Candidatus Campbelliibacteriota</taxon>
    </lineage>
</organism>
<dbReference type="InterPro" id="IPR003661">
    <property type="entry name" value="HisK_dim/P_dom"/>
</dbReference>
<dbReference type="GO" id="GO:0000155">
    <property type="term" value="F:phosphorelay sensor kinase activity"/>
    <property type="evidence" value="ECO:0007669"/>
    <property type="project" value="InterPro"/>
</dbReference>
<evidence type="ECO:0000256" key="7">
    <source>
        <dbReference type="ARBA" id="ARBA00022741"/>
    </source>
</evidence>
<feature type="domain" description="Histidine kinase" evidence="12">
    <location>
        <begin position="36"/>
        <end position="258"/>
    </location>
</feature>
<feature type="non-terminal residue" evidence="13">
    <location>
        <position position="1"/>
    </location>
</feature>
<comment type="caution">
    <text evidence="13">The sequence shown here is derived from an EMBL/GenBank/DDBJ whole genome shotgun (WGS) entry which is preliminary data.</text>
</comment>
<dbReference type="Pfam" id="PF02518">
    <property type="entry name" value="HATPase_c"/>
    <property type="match status" value="1"/>
</dbReference>
<dbReference type="EC" id="2.7.13.3" evidence="3"/>
<protein>
    <recommendedName>
        <fullName evidence="3">histidine kinase</fullName>
        <ecNumber evidence="3">2.7.13.3</ecNumber>
    </recommendedName>
</protein>
<dbReference type="SMART" id="SM00388">
    <property type="entry name" value="HisKA"/>
    <property type="match status" value="1"/>
</dbReference>
<dbReference type="CDD" id="cd00082">
    <property type="entry name" value="HisKA"/>
    <property type="match status" value="1"/>
</dbReference>
<keyword evidence="6" id="KW-0808">Transferase</keyword>
<dbReference type="SUPFAM" id="SSF47384">
    <property type="entry name" value="Homodimeric domain of signal transducing histidine kinase"/>
    <property type="match status" value="1"/>
</dbReference>
<evidence type="ECO:0000256" key="10">
    <source>
        <dbReference type="ARBA" id="ARBA00023012"/>
    </source>
</evidence>
<comment type="catalytic activity">
    <reaction evidence="1">
        <text>ATP + protein L-histidine = ADP + protein N-phospho-L-histidine.</text>
        <dbReference type="EC" id="2.7.13.3"/>
    </reaction>
</comment>
<evidence type="ECO:0000256" key="8">
    <source>
        <dbReference type="ARBA" id="ARBA00022777"/>
    </source>
</evidence>
<dbReference type="PANTHER" id="PTHR43547">
    <property type="entry name" value="TWO-COMPONENT HISTIDINE KINASE"/>
    <property type="match status" value="1"/>
</dbReference>
<dbReference type="SMART" id="SM00387">
    <property type="entry name" value="HATPase_c"/>
    <property type="match status" value="1"/>
</dbReference>
<keyword evidence="9" id="KW-0067">ATP-binding</keyword>